<dbReference type="GO" id="GO:0016491">
    <property type="term" value="F:oxidoreductase activity"/>
    <property type="evidence" value="ECO:0007669"/>
    <property type="project" value="UniProtKB-KW"/>
</dbReference>
<keyword evidence="4" id="KW-0560">Oxidoreductase</keyword>
<evidence type="ECO:0000256" key="3">
    <source>
        <dbReference type="ARBA" id="ARBA00023004"/>
    </source>
</evidence>
<dbReference type="FunFam" id="2.60.120.330:FF:000018">
    <property type="entry name" value="2-oxoglutarate (2OG) and Fe(II)-dependent oxygenase superfamily protein"/>
    <property type="match status" value="1"/>
</dbReference>
<dbReference type="InterPro" id="IPR026992">
    <property type="entry name" value="DIOX_N"/>
</dbReference>
<dbReference type="InterPro" id="IPR027443">
    <property type="entry name" value="IPNS-like_sf"/>
</dbReference>
<dbReference type="GO" id="GO:0046872">
    <property type="term" value="F:metal ion binding"/>
    <property type="evidence" value="ECO:0007669"/>
    <property type="project" value="UniProtKB-KW"/>
</dbReference>
<dbReference type="EMBL" id="JARBHA010000009">
    <property type="protein sequence ID" value="KAJ9692766.1"/>
    <property type="molecule type" value="Genomic_DNA"/>
</dbReference>
<organism evidence="7 8">
    <name type="scientific">Vitis rotundifolia</name>
    <name type="common">Muscadine grape</name>
    <dbReference type="NCBI Taxonomy" id="103349"/>
    <lineage>
        <taxon>Eukaryota</taxon>
        <taxon>Viridiplantae</taxon>
        <taxon>Streptophyta</taxon>
        <taxon>Embryophyta</taxon>
        <taxon>Tracheophyta</taxon>
        <taxon>Spermatophyta</taxon>
        <taxon>Magnoliopsida</taxon>
        <taxon>eudicotyledons</taxon>
        <taxon>Gunneridae</taxon>
        <taxon>Pentapetalae</taxon>
        <taxon>rosids</taxon>
        <taxon>Vitales</taxon>
        <taxon>Vitaceae</taxon>
        <taxon>Viteae</taxon>
        <taxon>Vitis</taxon>
    </lineage>
</organism>
<dbReference type="InterPro" id="IPR044861">
    <property type="entry name" value="IPNS-like_FE2OG_OXY"/>
</dbReference>
<reference evidence="7 8" key="1">
    <citation type="journal article" date="2023" name="BMC Biotechnol.">
        <title>Vitis rotundifolia cv Carlos genome sequencing.</title>
        <authorList>
            <person name="Huff M."/>
            <person name="Hulse-Kemp A."/>
            <person name="Scheffler B."/>
            <person name="Youngblood R."/>
            <person name="Simpson S."/>
            <person name="Babiker E."/>
            <person name="Staton M."/>
        </authorList>
    </citation>
    <scope>NUCLEOTIDE SEQUENCE [LARGE SCALE GENOMIC DNA]</scope>
    <source>
        <tissue evidence="7">Leaf</tissue>
    </source>
</reference>
<evidence type="ECO:0000256" key="4">
    <source>
        <dbReference type="RuleBase" id="RU003682"/>
    </source>
</evidence>
<dbReference type="Gene3D" id="2.60.120.330">
    <property type="entry name" value="B-lactam Antibiotic, Isopenicillin N Synthase, Chain"/>
    <property type="match status" value="1"/>
</dbReference>
<comment type="similarity">
    <text evidence="1 4">Belongs to the iron/ascorbate-dependent oxidoreductase family.</text>
</comment>
<dbReference type="Pfam" id="PF03171">
    <property type="entry name" value="2OG-FeII_Oxy"/>
    <property type="match status" value="1"/>
</dbReference>
<keyword evidence="8" id="KW-1185">Reference proteome</keyword>
<comment type="caution">
    <text evidence="7">The sequence shown here is derived from an EMBL/GenBank/DDBJ whole genome shotgun (WGS) entry which is preliminary data.</text>
</comment>
<dbReference type="PANTHER" id="PTHR47991">
    <property type="entry name" value="OXOGLUTARATE/IRON-DEPENDENT DIOXYGENASE"/>
    <property type="match status" value="1"/>
</dbReference>
<sequence>MAGISVLPLDVLLAKRVQEMVLNGEDPPQPYICRDDDDSEDVSSSLSPIPIIDLSLFSSSAPETTEKELQKLKSALSSWGCFQATGHGISTSFLDEIRQVTKEFFKQPIEEKKKISKGVEEFEGYGADPTPEEGQSLDWSDRVFLDVYPEDLRKYKFWPESPNSFRDVLENYTIKMKMVTEMISKAMAKSLNLEENCFLNQFGERGALQARFNYYSRCPRPDIVLGLKPHADGSGYTILLQNEVDGLQILKDDRWLTIPTISNALLVLMGDQMEIMSNGIFKSPVHRVLASSERERISVAVFYTPESGKLIGPEEGLIDEERPRLFKKVKDYADIHWKYYQKGQRALHVAKP</sequence>
<feature type="region of interest" description="Disordered" evidence="5">
    <location>
        <begin position="25"/>
        <end position="44"/>
    </location>
</feature>
<dbReference type="Pfam" id="PF14226">
    <property type="entry name" value="DIOX_N"/>
    <property type="match status" value="1"/>
</dbReference>
<proteinExistence type="inferred from homology"/>
<dbReference type="InterPro" id="IPR050295">
    <property type="entry name" value="Plant_2OG-oxidoreductases"/>
</dbReference>
<name>A0AA38ZP91_VITRO</name>
<dbReference type="PROSITE" id="PS51471">
    <property type="entry name" value="FE2OG_OXY"/>
    <property type="match status" value="1"/>
</dbReference>
<evidence type="ECO:0000313" key="7">
    <source>
        <dbReference type="EMBL" id="KAJ9692766.1"/>
    </source>
</evidence>
<protein>
    <recommendedName>
        <fullName evidence="6">Fe2OG dioxygenase domain-containing protein</fullName>
    </recommendedName>
</protein>
<dbReference type="AlphaFoldDB" id="A0AA38ZP91"/>
<evidence type="ECO:0000259" key="6">
    <source>
        <dbReference type="PROSITE" id="PS51471"/>
    </source>
</evidence>
<evidence type="ECO:0000256" key="1">
    <source>
        <dbReference type="ARBA" id="ARBA00008056"/>
    </source>
</evidence>
<evidence type="ECO:0000256" key="2">
    <source>
        <dbReference type="ARBA" id="ARBA00022723"/>
    </source>
</evidence>
<keyword evidence="2 4" id="KW-0479">Metal-binding</keyword>
<keyword evidence="3 4" id="KW-0408">Iron</keyword>
<dbReference type="SUPFAM" id="SSF51197">
    <property type="entry name" value="Clavaminate synthase-like"/>
    <property type="match status" value="1"/>
</dbReference>
<dbReference type="InterPro" id="IPR005123">
    <property type="entry name" value="Oxoglu/Fe-dep_dioxygenase_dom"/>
</dbReference>
<gene>
    <name evidence="7" type="ORF">PVL29_011719</name>
</gene>
<evidence type="ECO:0000256" key="5">
    <source>
        <dbReference type="SAM" id="MobiDB-lite"/>
    </source>
</evidence>
<feature type="domain" description="Fe2OG dioxygenase" evidence="6">
    <location>
        <begin position="206"/>
        <end position="305"/>
    </location>
</feature>
<evidence type="ECO:0000313" key="8">
    <source>
        <dbReference type="Proteomes" id="UP001168098"/>
    </source>
</evidence>
<dbReference type="Proteomes" id="UP001168098">
    <property type="component" value="Unassembled WGS sequence"/>
</dbReference>
<accession>A0AA38ZP91</accession>